<sequence length="54" mass="6962">QQESYRENNFLKDKKQFVNYKNKEMRRDTRRSYIYSEDKDFKKYEEQEEKLNRS</sequence>
<gene>
    <name evidence="1" type="ORF">SCALOS_LOCUS2450</name>
</gene>
<accession>A0ACA9KM17</accession>
<evidence type="ECO:0000313" key="1">
    <source>
        <dbReference type="EMBL" id="CAG8481677.1"/>
    </source>
</evidence>
<keyword evidence="2" id="KW-1185">Reference proteome</keyword>
<dbReference type="EMBL" id="CAJVPM010002189">
    <property type="protein sequence ID" value="CAG8481677.1"/>
    <property type="molecule type" value="Genomic_DNA"/>
</dbReference>
<dbReference type="Proteomes" id="UP000789860">
    <property type="component" value="Unassembled WGS sequence"/>
</dbReference>
<organism evidence="1 2">
    <name type="scientific">Scutellospora calospora</name>
    <dbReference type="NCBI Taxonomy" id="85575"/>
    <lineage>
        <taxon>Eukaryota</taxon>
        <taxon>Fungi</taxon>
        <taxon>Fungi incertae sedis</taxon>
        <taxon>Mucoromycota</taxon>
        <taxon>Glomeromycotina</taxon>
        <taxon>Glomeromycetes</taxon>
        <taxon>Diversisporales</taxon>
        <taxon>Gigasporaceae</taxon>
        <taxon>Scutellospora</taxon>
    </lineage>
</organism>
<evidence type="ECO:0000313" key="2">
    <source>
        <dbReference type="Proteomes" id="UP000789860"/>
    </source>
</evidence>
<name>A0ACA9KM17_9GLOM</name>
<comment type="caution">
    <text evidence="1">The sequence shown here is derived from an EMBL/GenBank/DDBJ whole genome shotgun (WGS) entry which is preliminary data.</text>
</comment>
<reference evidence="1" key="1">
    <citation type="submission" date="2021-06" db="EMBL/GenBank/DDBJ databases">
        <authorList>
            <person name="Kallberg Y."/>
            <person name="Tangrot J."/>
            <person name="Rosling A."/>
        </authorList>
    </citation>
    <scope>NUCLEOTIDE SEQUENCE</scope>
    <source>
        <strain evidence="1">AU212A</strain>
    </source>
</reference>
<proteinExistence type="predicted"/>
<protein>
    <submittedName>
        <fullName evidence="1">5902_t:CDS:1</fullName>
    </submittedName>
</protein>
<feature type="non-terminal residue" evidence="1">
    <location>
        <position position="1"/>
    </location>
</feature>